<keyword evidence="3" id="KW-1185">Reference proteome</keyword>
<protein>
    <submittedName>
        <fullName evidence="2">Uncharacterized protein</fullName>
    </submittedName>
</protein>
<dbReference type="VEuPathDB" id="FungiDB:ASPACDRAFT_46116"/>
<evidence type="ECO:0000313" key="3">
    <source>
        <dbReference type="Proteomes" id="UP000184546"/>
    </source>
</evidence>
<dbReference type="AlphaFoldDB" id="A0A1L9WM64"/>
<dbReference type="EMBL" id="KV878983">
    <property type="protein sequence ID" value="OJJ97262.1"/>
    <property type="molecule type" value="Genomic_DNA"/>
</dbReference>
<sequence length="200" mass="21313">MKRLRGMPGTSRTGSSSSSKLSAWAPRGMRSSGCCRSSSSSCGMAGTPQVELEVQLDDQAHKRASALKAAQSGFGLITDTVGCHDPLALVPVDDGLPGRLLDDCLGGPQIVPPMVRLVVFLMVPLMVPPIVLGRGKKKVELVYDLDDLPGARTMKPLRDRMGNVFSLRELITALFPAKAAATLHKLVDSPLAAIRPQSER</sequence>
<reference evidence="3" key="1">
    <citation type="journal article" date="2017" name="Genome Biol.">
        <title>Comparative genomics reveals high biological diversity and specific adaptations in the industrially and medically important fungal genus Aspergillus.</title>
        <authorList>
            <person name="de Vries R.P."/>
            <person name="Riley R."/>
            <person name="Wiebenga A."/>
            <person name="Aguilar-Osorio G."/>
            <person name="Amillis S."/>
            <person name="Uchima C.A."/>
            <person name="Anderluh G."/>
            <person name="Asadollahi M."/>
            <person name="Askin M."/>
            <person name="Barry K."/>
            <person name="Battaglia E."/>
            <person name="Bayram O."/>
            <person name="Benocci T."/>
            <person name="Braus-Stromeyer S.A."/>
            <person name="Caldana C."/>
            <person name="Canovas D."/>
            <person name="Cerqueira G.C."/>
            <person name="Chen F."/>
            <person name="Chen W."/>
            <person name="Choi C."/>
            <person name="Clum A."/>
            <person name="Dos Santos R.A."/>
            <person name="Damasio A.R."/>
            <person name="Diallinas G."/>
            <person name="Emri T."/>
            <person name="Fekete E."/>
            <person name="Flipphi M."/>
            <person name="Freyberg S."/>
            <person name="Gallo A."/>
            <person name="Gournas C."/>
            <person name="Habgood R."/>
            <person name="Hainaut M."/>
            <person name="Harispe M.L."/>
            <person name="Henrissat B."/>
            <person name="Hilden K.S."/>
            <person name="Hope R."/>
            <person name="Hossain A."/>
            <person name="Karabika E."/>
            <person name="Karaffa L."/>
            <person name="Karanyi Z."/>
            <person name="Krasevec N."/>
            <person name="Kuo A."/>
            <person name="Kusch H."/>
            <person name="LaButti K."/>
            <person name="Lagendijk E.L."/>
            <person name="Lapidus A."/>
            <person name="Levasseur A."/>
            <person name="Lindquist E."/>
            <person name="Lipzen A."/>
            <person name="Logrieco A.F."/>
            <person name="MacCabe A."/>
            <person name="Maekelae M.R."/>
            <person name="Malavazi I."/>
            <person name="Melin P."/>
            <person name="Meyer V."/>
            <person name="Mielnichuk N."/>
            <person name="Miskei M."/>
            <person name="Molnar A.P."/>
            <person name="Mule G."/>
            <person name="Ngan C.Y."/>
            <person name="Orejas M."/>
            <person name="Orosz E."/>
            <person name="Ouedraogo J.P."/>
            <person name="Overkamp K.M."/>
            <person name="Park H.-S."/>
            <person name="Perrone G."/>
            <person name="Piumi F."/>
            <person name="Punt P.J."/>
            <person name="Ram A.F."/>
            <person name="Ramon A."/>
            <person name="Rauscher S."/>
            <person name="Record E."/>
            <person name="Riano-Pachon D.M."/>
            <person name="Robert V."/>
            <person name="Roehrig J."/>
            <person name="Ruller R."/>
            <person name="Salamov A."/>
            <person name="Salih N.S."/>
            <person name="Samson R.A."/>
            <person name="Sandor E."/>
            <person name="Sanguinetti M."/>
            <person name="Schuetze T."/>
            <person name="Sepcic K."/>
            <person name="Shelest E."/>
            <person name="Sherlock G."/>
            <person name="Sophianopoulou V."/>
            <person name="Squina F.M."/>
            <person name="Sun H."/>
            <person name="Susca A."/>
            <person name="Todd R.B."/>
            <person name="Tsang A."/>
            <person name="Unkles S.E."/>
            <person name="van de Wiele N."/>
            <person name="van Rossen-Uffink D."/>
            <person name="Oliveira J.V."/>
            <person name="Vesth T.C."/>
            <person name="Visser J."/>
            <person name="Yu J.-H."/>
            <person name="Zhou M."/>
            <person name="Andersen M.R."/>
            <person name="Archer D.B."/>
            <person name="Baker S.E."/>
            <person name="Benoit I."/>
            <person name="Brakhage A.A."/>
            <person name="Braus G.H."/>
            <person name="Fischer R."/>
            <person name="Frisvad J.C."/>
            <person name="Goldman G.H."/>
            <person name="Houbraken J."/>
            <person name="Oakley B."/>
            <person name="Pocsi I."/>
            <person name="Scazzocchio C."/>
            <person name="Seiboth B."/>
            <person name="vanKuyk P.A."/>
            <person name="Wortman J."/>
            <person name="Dyer P.S."/>
            <person name="Grigoriev I.V."/>
        </authorList>
    </citation>
    <scope>NUCLEOTIDE SEQUENCE [LARGE SCALE GENOMIC DNA]</scope>
    <source>
        <strain evidence="3">ATCC 16872 / CBS 172.66 / WB 5094</strain>
    </source>
</reference>
<evidence type="ECO:0000256" key="1">
    <source>
        <dbReference type="SAM" id="MobiDB-lite"/>
    </source>
</evidence>
<evidence type="ECO:0000313" key="2">
    <source>
        <dbReference type="EMBL" id="OJJ97262.1"/>
    </source>
</evidence>
<feature type="region of interest" description="Disordered" evidence="1">
    <location>
        <begin position="1"/>
        <end position="28"/>
    </location>
</feature>
<dbReference type="GeneID" id="30975556"/>
<dbReference type="Proteomes" id="UP000184546">
    <property type="component" value="Unassembled WGS sequence"/>
</dbReference>
<accession>A0A1L9WM64</accession>
<dbReference type="RefSeq" id="XP_020053602.1">
    <property type="nucleotide sequence ID" value="XM_020201742.1"/>
</dbReference>
<name>A0A1L9WM64_ASPA1</name>
<proteinExistence type="predicted"/>
<gene>
    <name evidence="2" type="ORF">ASPACDRAFT_46116</name>
</gene>
<organism evidence="2 3">
    <name type="scientific">Aspergillus aculeatus (strain ATCC 16872 / CBS 172.66 / WB 5094)</name>
    <dbReference type="NCBI Taxonomy" id="690307"/>
    <lineage>
        <taxon>Eukaryota</taxon>
        <taxon>Fungi</taxon>
        <taxon>Dikarya</taxon>
        <taxon>Ascomycota</taxon>
        <taxon>Pezizomycotina</taxon>
        <taxon>Eurotiomycetes</taxon>
        <taxon>Eurotiomycetidae</taxon>
        <taxon>Eurotiales</taxon>
        <taxon>Aspergillaceae</taxon>
        <taxon>Aspergillus</taxon>
        <taxon>Aspergillus subgen. Circumdati</taxon>
    </lineage>
</organism>
<feature type="compositionally biased region" description="Low complexity" evidence="1">
    <location>
        <begin position="9"/>
        <end position="19"/>
    </location>
</feature>